<evidence type="ECO:0000313" key="3">
    <source>
        <dbReference type="Proteomes" id="UP000008839"/>
    </source>
</evidence>
<feature type="transmembrane region" description="Helical" evidence="1">
    <location>
        <begin position="39"/>
        <end position="58"/>
    </location>
</feature>
<organism evidence="2 3">
    <name type="scientific">Acinetobacter baumannii (strain ACICU)</name>
    <dbReference type="NCBI Taxonomy" id="405416"/>
    <lineage>
        <taxon>Bacteria</taxon>
        <taxon>Pseudomonadati</taxon>
        <taxon>Pseudomonadota</taxon>
        <taxon>Gammaproteobacteria</taxon>
        <taxon>Moraxellales</taxon>
        <taxon>Moraxellaceae</taxon>
        <taxon>Acinetobacter</taxon>
        <taxon>Acinetobacter calcoaceticus/baumannii complex</taxon>
    </lineage>
</organism>
<accession>A0A7U4DDJ9</accession>
<name>A0A7U4DDJ9_ACIBC</name>
<protein>
    <submittedName>
        <fullName evidence="2">Uncharacterized protein</fullName>
    </submittedName>
</protein>
<keyword evidence="1" id="KW-0472">Membrane</keyword>
<dbReference type="AlphaFoldDB" id="A0A7U4DDJ9"/>
<evidence type="ECO:0000313" key="2">
    <source>
        <dbReference type="EMBL" id="ACC57334.1"/>
    </source>
</evidence>
<reference evidence="2 3" key="1">
    <citation type="journal article" date="2008" name="Antimicrob. Agents Chemother.">
        <title>Whole-genome pyrosequencing of an epidemic multidrug-resistant Acinetobacter baumannii strain belonging to the European clone II group.</title>
        <authorList>
            <person name="Iacono M."/>
            <person name="Villa L."/>
            <person name="Fortini D."/>
            <person name="Bordoni R."/>
            <person name="Imperi F."/>
            <person name="Bonnal R.J."/>
            <person name="Sicheritz-Ponten T."/>
            <person name="De Bellis G."/>
            <person name="Visca P."/>
            <person name="Cassone A."/>
            <person name="Carattoli A."/>
        </authorList>
    </citation>
    <scope>NUCLEOTIDE SEQUENCE [LARGE SCALE GENOMIC DNA]</scope>
    <source>
        <strain evidence="2 3">ACICU</strain>
    </source>
</reference>
<dbReference type="EMBL" id="CP000863">
    <property type="protein sequence ID" value="ACC57334.1"/>
    <property type="molecule type" value="Genomic_DNA"/>
</dbReference>
<dbReference type="InterPro" id="IPR046703">
    <property type="entry name" value="DUF6776"/>
</dbReference>
<dbReference type="Proteomes" id="UP000008839">
    <property type="component" value="Chromosome"/>
</dbReference>
<keyword evidence="1" id="KW-1133">Transmembrane helix</keyword>
<dbReference type="KEGG" id="abc:ACICU_02022"/>
<proteinExistence type="predicted"/>
<sequence length="263" mass="29241">MCVLTLILNTEMTMQNSEQTTSVESSLQKKKFLNTNKPLFIGAAILMSGCFALGYTIGHRQGLTVVGYDADAEQLVEVVQKQKTALDAVNKSLNAAVQERDVAVTNANDLFEALNQANADKTQQEGMSNIYREILRQRGGLSLTIQNLAIKPLPENAYEYQLDLVQVSPSKRRASGLVEIRLIKDTEVLVVPLEDKNFNFTDFERLTGRWTMPKGFTPQFIEVRLTGGSDTPVIKRFSWQRGKPVETPSAFVAEIPQAEANSQ</sequence>
<keyword evidence="1" id="KW-0812">Transmembrane</keyword>
<dbReference type="Pfam" id="PF20567">
    <property type="entry name" value="DUF6776"/>
    <property type="match status" value="1"/>
</dbReference>
<evidence type="ECO:0000256" key="1">
    <source>
        <dbReference type="SAM" id="Phobius"/>
    </source>
</evidence>
<gene>
    <name evidence="2" type="ordered locus">ACICU_02022</name>
</gene>